<comment type="caution">
    <text evidence="3">The sequence shown here is derived from an EMBL/GenBank/DDBJ whole genome shotgun (WGS) entry which is preliminary data.</text>
</comment>
<evidence type="ECO:0000313" key="3">
    <source>
        <dbReference type="EMBL" id="MDN5202171.1"/>
    </source>
</evidence>
<dbReference type="CDD" id="cd08023">
    <property type="entry name" value="GH16_laminarinase_like"/>
    <property type="match status" value="1"/>
</dbReference>
<organism evidence="3 4">
    <name type="scientific">Splendidivirga corallicola</name>
    <dbReference type="NCBI Taxonomy" id="3051826"/>
    <lineage>
        <taxon>Bacteria</taxon>
        <taxon>Pseudomonadati</taxon>
        <taxon>Bacteroidota</taxon>
        <taxon>Cytophagia</taxon>
        <taxon>Cytophagales</taxon>
        <taxon>Splendidivirgaceae</taxon>
        <taxon>Splendidivirga</taxon>
    </lineage>
</organism>
<dbReference type="EMBL" id="JAUJEA010000004">
    <property type="protein sequence ID" value="MDN5202171.1"/>
    <property type="molecule type" value="Genomic_DNA"/>
</dbReference>
<sequence length="284" mass="32958">MTNILTRSLIVPFVFMISGCSTSIEKKVKDSTYDLVWSDEFEVDGKPDPTKWTYEKGFVRNKELQWYQPDNAFCENGLLIIEARRETFPNPNYNVDSDDWRKSRKEAAYTSASVTTKGLHSWKYGRFEIKAKIKTQPGLWPAIWTLGANQPWPEGGEIDIMEYYDHSILANAAWADSQQWKALWDDSKWPMEHFNDADWSEKFHVWRMDWDQKSIRLFLDDELLNTIELSKTINKRGAVTNPFKIPHFLILNLAIGGHAGGDPSSTPFPSRYEIDYVRVYQAGN</sequence>
<dbReference type="Pfam" id="PF00722">
    <property type="entry name" value="Glyco_hydro_16"/>
    <property type="match status" value="1"/>
</dbReference>
<keyword evidence="4" id="KW-1185">Reference proteome</keyword>
<proteinExistence type="inferred from homology"/>
<dbReference type="PROSITE" id="PS51257">
    <property type="entry name" value="PROKAR_LIPOPROTEIN"/>
    <property type="match status" value="1"/>
</dbReference>
<name>A0ABT8KN68_9BACT</name>
<gene>
    <name evidence="3" type="ORF">QQ008_12375</name>
</gene>
<dbReference type="RefSeq" id="WP_346752197.1">
    <property type="nucleotide sequence ID" value="NZ_JAUJEA010000004.1"/>
</dbReference>
<reference evidence="3" key="1">
    <citation type="submission" date="2023-06" db="EMBL/GenBank/DDBJ databases">
        <title>Genomic of Parafulvivirga corallium.</title>
        <authorList>
            <person name="Wang G."/>
        </authorList>
    </citation>
    <scope>NUCLEOTIDE SEQUENCE</scope>
    <source>
        <strain evidence="3">BMA10</strain>
    </source>
</reference>
<dbReference type="InterPro" id="IPR000757">
    <property type="entry name" value="Beta-glucanase-like"/>
</dbReference>
<protein>
    <submittedName>
        <fullName evidence="3">Glycoside hydrolase family 16 protein</fullName>
    </submittedName>
</protein>
<accession>A0ABT8KN68</accession>
<evidence type="ECO:0000259" key="2">
    <source>
        <dbReference type="PROSITE" id="PS51762"/>
    </source>
</evidence>
<dbReference type="Gene3D" id="2.60.120.200">
    <property type="match status" value="1"/>
</dbReference>
<keyword evidence="3" id="KW-0378">Hydrolase</keyword>
<evidence type="ECO:0000256" key="1">
    <source>
        <dbReference type="ARBA" id="ARBA00006865"/>
    </source>
</evidence>
<dbReference type="PROSITE" id="PS51762">
    <property type="entry name" value="GH16_2"/>
    <property type="match status" value="1"/>
</dbReference>
<dbReference type="GO" id="GO:0016787">
    <property type="term" value="F:hydrolase activity"/>
    <property type="evidence" value="ECO:0007669"/>
    <property type="project" value="UniProtKB-KW"/>
</dbReference>
<comment type="similarity">
    <text evidence="1">Belongs to the glycosyl hydrolase 16 family.</text>
</comment>
<dbReference type="InterPro" id="IPR013320">
    <property type="entry name" value="ConA-like_dom_sf"/>
</dbReference>
<feature type="domain" description="GH16" evidence="2">
    <location>
        <begin position="26"/>
        <end position="284"/>
    </location>
</feature>
<dbReference type="PANTHER" id="PTHR10963:SF55">
    <property type="entry name" value="GLYCOSIDE HYDROLASE FAMILY 16 PROTEIN"/>
    <property type="match status" value="1"/>
</dbReference>
<dbReference type="Proteomes" id="UP001172082">
    <property type="component" value="Unassembled WGS sequence"/>
</dbReference>
<dbReference type="SUPFAM" id="SSF49899">
    <property type="entry name" value="Concanavalin A-like lectins/glucanases"/>
    <property type="match status" value="1"/>
</dbReference>
<evidence type="ECO:0000313" key="4">
    <source>
        <dbReference type="Proteomes" id="UP001172082"/>
    </source>
</evidence>
<dbReference type="PANTHER" id="PTHR10963">
    <property type="entry name" value="GLYCOSYL HYDROLASE-RELATED"/>
    <property type="match status" value="1"/>
</dbReference>
<dbReference type="InterPro" id="IPR050546">
    <property type="entry name" value="Glycosyl_Hydrlase_16"/>
</dbReference>